<dbReference type="Pfam" id="PF00144">
    <property type="entry name" value="Beta-lactamase"/>
    <property type="match status" value="1"/>
</dbReference>
<feature type="domain" description="Beta-lactamase-related" evidence="3">
    <location>
        <begin position="28"/>
        <end position="335"/>
    </location>
</feature>
<dbReference type="SUPFAM" id="SSF56601">
    <property type="entry name" value="beta-lactamase/transpeptidase-like"/>
    <property type="match status" value="1"/>
</dbReference>
<keyword evidence="5" id="KW-1185">Reference proteome</keyword>
<sequence>MKTSVKLLAALLLVTNFSFGQGISQRIDSIIKDSHQKNPNVGISIGFVLNNEEYYTAYGNLNAESQTKIDKNSIFEIASITKILTSNLIAQAAIEKKLKLEDYIDSYLPKEYVLQSNLKNKIRISDLASHQSGLPDIDFGKLMELNPQQPVSSVTKESLAAIVNNCSELKDYGKYRYSTIGFTLLGQILEKVYNKSYDEIITSKMIKPLKMTSTLTKDFNVKNRTTAHNPEGGIQEFFNWNITAPAGLVKSNATDMVTYLKAVLNKETKVGKAAIITEKIFYKDEKRELGLGVNIMTDDKNTLYMKSGDSMGQSSIICYDRAKNWGIIILLDYRNSKMRQTLLNSIYDTILKDMKPDNANL</sequence>
<gene>
    <name evidence="4" type="ORF">B0A75_16595</name>
</gene>
<dbReference type="PANTHER" id="PTHR22935">
    <property type="entry name" value="PENICILLIN-BINDING PROTEIN"/>
    <property type="match status" value="1"/>
</dbReference>
<dbReference type="RefSeq" id="WP_089055386.1">
    <property type="nucleotide sequence ID" value="NZ_MUHA01000025.1"/>
</dbReference>
<dbReference type="InterPro" id="IPR051478">
    <property type="entry name" value="Beta-lactamase-like_AB/R"/>
</dbReference>
<protein>
    <submittedName>
        <fullName evidence="4">Serine hydrolase</fullName>
    </submittedName>
</protein>
<evidence type="ECO:0000313" key="4">
    <source>
        <dbReference type="EMBL" id="OXA97576.1"/>
    </source>
</evidence>
<proteinExistence type="inferred from homology"/>
<evidence type="ECO:0000256" key="1">
    <source>
        <dbReference type="ARBA" id="ARBA00038473"/>
    </source>
</evidence>
<evidence type="ECO:0000256" key="2">
    <source>
        <dbReference type="SAM" id="SignalP"/>
    </source>
</evidence>
<accession>A0A226HV52</accession>
<comment type="similarity">
    <text evidence="1">Belongs to the beta-lactamase family.</text>
</comment>
<dbReference type="AlphaFoldDB" id="A0A226HV52"/>
<keyword evidence="2" id="KW-0732">Signal</keyword>
<keyword evidence="4" id="KW-0378">Hydrolase</keyword>
<dbReference type="Proteomes" id="UP000198336">
    <property type="component" value="Unassembled WGS sequence"/>
</dbReference>
<dbReference type="GO" id="GO:0016787">
    <property type="term" value="F:hydrolase activity"/>
    <property type="evidence" value="ECO:0007669"/>
    <property type="project" value="UniProtKB-KW"/>
</dbReference>
<evidence type="ECO:0000313" key="5">
    <source>
        <dbReference type="Proteomes" id="UP000198336"/>
    </source>
</evidence>
<feature type="signal peptide" evidence="2">
    <location>
        <begin position="1"/>
        <end position="20"/>
    </location>
</feature>
<dbReference type="EMBL" id="MUHA01000025">
    <property type="protein sequence ID" value="OXA97576.1"/>
    <property type="molecule type" value="Genomic_DNA"/>
</dbReference>
<dbReference type="PANTHER" id="PTHR22935:SF95">
    <property type="entry name" value="BETA-LACTAMASE-LIKE 1-RELATED"/>
    <property type="match status" value="1"/>
</dbReference>
<dbReference type="InterPro" id="IPR012338">
    <property type="entry name" value="Beta-lactam/transpept-like"/>
</dbReference>
<feature type="chain" id="PRO_5012556365" evidence="2">
    <location>
        <begin position="21"/>
        <end position="361"/>
    </location>
</feature>
<name>A0A226HV52_9FLAO</name>
<organism evidence="4 5">
    <name type="scientific">Flavobacterium oncorhynchi</name>
    <dbReference type="NCBI Taxonomy" id="728056"/>
    <lineage>
        <taxon>Bacteria</taxon>
        <taxon>Pseudomonadati</taxon>
        <taxon>Bacteroidota</taxon>
        <taxon>Flavobacteriia</taxon>
        <taxon>Flavobacteriales</taxon>
        <taxon>Flavobacteriaceae</taxon>
        <taxon>Flavobacterium</taxon>
    </lineage>
</organism>
<comment type="caution">
    <text evidence="4">The sequence shown here is derived from an EMBL/GenBank/DDBJ whole genome shotgun (WGS) entry which is preliminary data.</text>
</comment>
<reference evidence="4 5" key="1">
    <citation type="submission" date="2016-11" db="EMBL/GenBank/DDBJ databases">
        <title>Whole genomes of Flavobacteriaceae.</title>
        <authorList>
            <person name="Stine C."/>
            <person name="Li C."/>
            <person name="Tadesse D."/>
        </authorList>
    </citation>
    <scope>NUCLEOTIDE SEQUENCE [LARGE SCALE GENOMIC DNA]</scope>
    <source>
        <strain evidence="4 5">CCUG 59446</strain>
    </source>
</reference>
<dbReference type="InterPro" id="IPR001466">
    <property type="entry name" value="Beta-lactam-related"/>
</dbReference>
<dbReference type="Gene3D" id="3.40.710.10">
    <property type="entry name" value="DD-peptidase/beta-lactamase superfamily"/>
    <property type="match status" value="1"/>
</dbReference>
<evidence type="ECO:0000259" key="3">
    <source>
        <dbReference type="Pfam" id="PF00144"/>
    </source>
</evidence>